<comment type="caution">
    <text evidence="2">The sequence shown here is derived from an EMBL/GenBank/DDBJ whole genome shotgun (WGS) entry which is preliminary data.</text>
</comment>
<evidence type="ECO:0000313" key="3">
    <source>
        <dbReference type="Proteomes" id="UP000036045"/>
    </source>
</evidence>
<organism evidence="2 3">
    <name type="scientific">Niallia circulans</name>
    <name type="common">Bacillus circulans</name>
    <dbReference type="NCBI Taxonomy" id="1397"/>
    <lineage>
        <taxon>Bacteria</taxon>
        <taxon>Bacillati</taxon>
        <taxon>Bacillota</taxon>
        <taxon>Bacilli</taxon>
        <taxon>Bacillales</taxon>
        <taxon>Bacillaceae</taxon>
        <taxon>Niallia</taxon>
    </lineage>
</organism>
<dbReference type="PATRIC" id="fig|1397.4.peg.3605"/>
<gene>
    <name evidence="2" type="ORF">ABW02_22385</name>
</gene>
<dbReference type="GeneID" id="56350851"/>
<dbReference type="InterPro" id="IPR025711">
    <property type="entry name" value="PepSY"/>
</dbReference>
<dbReference type="AlphaFoldDB" id="A0A0J1I7G8"/>
<dbReference type="Pfam" id="PF03413">
    <property type="entry name" value="PepSY"/>
    <property type="match status" value="1"/>
</dbReference>
<protein>
    <recommendedName>
        <fullName evidence="1">PepSY domain-containing protein</fullName>
    </recommendedName>
</protein>
<name>A0A0J1I7G8_NIACI</name>
<sequence>MNWKHIIGGVVAGLAASYIVKEVIAKNSSLSGDQVLSLAKTAFKEKGPINGSWINMEKEILHTRESSLTVYRGGITRLNGDTQEVYEFISDSETGRILDVNQLS</sequence>
<proteinExistence type="predicted"/>
<accession>A0A0J1I7G8</accession>
<evidence type="ECO:0000313" key="2">
    <source>
        <dbReference type="EMBL" id="KLV21903.1"/>
    </source>
</evidence>
<dbReference type="OrthoDB" id="2989832at2"/>
<reference evidence="2 3" key="1">
    <citation type="submission" date="2015-05" db="EMBL/GenBank/DDBJ databases">
        <title>Whole genome sequence and identification of bacterial endophytes from Costus igneus.</title>
        <authorList>
            <person name="Lee Y.P."/>
            <person name="Gan H.M."/>
            <person name="Eng W."/>
            <person name="Wheatley M.S."/>
            <person name="Caraballo A."/>
            <person name="Polter S."/>
            <person name="Savka M.A."/>
            <person name="Hudson A.O."/>
        </authorList>
    </citation>
    <scope>NUCLEOTIDE SEQUENCE [LARGE SCALE GENOMIC DNA]</scope>
    <source>
        <strain evidence="2 3">RIT379</strain>
    </source>
</reference>
<feature type="domain" description="PepSY" evidence="1">
    <location>
        <begin position="30"/>
        <end position="100"/>
    </location>
</feature>
<evidence type="ECO:0000259" key="1">
    <source>
        <dbReference type="Pfam" id="PF03413"/>
    </source>
</evidence>
<dbReference type="RefSeq" id="WP_047944501.1">
    <property type="nucleotide sequence ID" value="NZ_CP053989.1"/>
</dbReference>
<dbReference type="Proteomes" id="UP000036045">
    <property type="component" value="Unassembled WGS sequence"/>
</dbReference>
<keyword evidence="3" id="KW-1185">Reference proteome</keyword>
<dbReference type="EMBL" id="LDPH01000034">
    <property type="protein sequence ID" value="KLV21903.1"/>
    <property type="molecule type" value="Genomic_DNA"/>
</dbReference>